<name>A0A822CRI2_9BILA</name>
<feature type="non-terminal residue" evidence="1">
    <location>
        <position position="1"/>
    </location>
</feature>
<dbReference type="AlphaFoldDB" id="A0A822CRI2"/>
<reference evidence="1" key="1">
    <citation type="submission" date="2021-02" db="EMBL/GenBank/DDBJ databases">
        <authorList>
            <person name="Nowell W R."/>
        </authorList>
    </citation>
    <scope>NUCLEOTIDE SEQUENCE</scope>
</reference>
<dbReference type="Proteomes" id="UP000663848">
    <property type="component" value="Unassembled WGS sequence"/>
</dbReference>
<evidence type="ECO:0000313" key="1">
    <source>
        <dbReference type="EMBL" id="CAF5051555.1"/>
    </source>
</evidence>
<proteinExistence type="predicted"/>
<organism evidence="1 2">
    <name type="scientific">Rotaria socialis</name>
    <dbReference type="NCBI Taxonomy" id="392032"/>
    <lineage>
        <taxon>Eukaryota</taxon>
        <taxon>Metazoa</taxon>
        <taxon>Spiralia</taxon>
        <taxon>Gnathifera</taxon>
        <taxon>Rotifera</taxon>
        <taxon>Eurotatoria</taxon>
        <taxon>Bdelloidea</taxon>
        <taxon>Philodinida</taxon>
        <taxon>Philodinidae</taxon>
        <taxon>Rotaria</taxon>
    </lineage>
</organism>
<gene>
    <name evidence="1" type="ORF">QYT958_LOCUS42082</name>
</gene>
<dbReference type="EMBL" id="CAJOBR010051325">
    <property type="protein sequence ID" value="CAF5051555.1"/>
    <property type="molecule type" value="Genomic_DNA"/>
</dbReference>
<accession>A0A822CRI2</accession>
<sequence length="76" mass="8772">SRSHAINSDIDNFYEEIKEQQQQTALALGKNDTKGDIGNPYLEAKSFETNQIVFQGIKPVPPIRDHHEVFYYECDE</sequence>
<protein>
    <submittedName>
        <fullName evidence="1">Uncharacterized protein</fullName>
    </submittedName>
</protein>
<evidence type="ECO:0000313" key="2">
    <source>
        <dbReference type="Proteomes" id="UP000663848"/>
    </source>
</evidence>
<comment type="caution">
    <text evidence="1">The sequence shown here is derived from an EMBL/GenBank/DDBJ whole genome shotgun (WGS) entry which is preliminary data.</text>
</comment>